<accession>A0A261RVI8</accession>
<proteinExistence type="predicted"/>
<dbReference type="RefSeq" id="WP_094828837.1">
    <property type="nucleotide sequence ID" value="NZ_NEVL01000006.1"/>
</dbReference>
<organism evidence="1 2">
    <name type="scientific">Bordetella genomosp. 1</name>
    <dbReference type="NCBI Taxonomy" id="1395607"/>
    <lineage>
        <taxon>Bacteria</taxon>
        <taxon>Pseudomonadati</taxon>
        <taxon>Pseudomonadota</taxon>
        <taxon>Betaproteobacteria</taxon>
        <taxon>Burkholderiales</taxon>
        <taxon>Alcaligenaceae</taxon>
        <taxon>Bordetella</taxon>
    </lineage>
</organism>
<sequence length="81" mass="9086">MTTEEFLFKQFGSALLTLPQLAQLLNRSPAGLRITLAGNSELARKLRPARRKLGRRVYYSTADLSRVLNDPDSFGDPDGRH</sequence>
<evidence type="ECO:0000313" key="1">
    <source>
        <dbReference type="EMBL" id="OZI28911.1"/>
    </source>
</evidence>
<dbReference type="EMBL" id="NEVL01000006">
    <property type="protein sequence ID" value="OZI28911.1"/>
    <property type="molecule type" value="Genomic_DNA"/>
</dbReference>
<dbReference type="Proteomes" id="UP000217005">
    <property type="component" value="Unassembled WGS sequence"/>
</dbReference>
<comment type="caution">
    <text evidence="1">The sequence shown here is derived from an EMBL/GenBank/DDBJ whole genome shotgun (WGS) entry which is preliminary data.</text>
</comment>
<reference evidence="1 2" key="1">
    <citation type="submission" date="2017-05" db="EMBL/GenBank/DDBJ databases">
        <title>Complete and WGS of Bordetella genogroups.</title>
        <authorList>
            <person name="Spilker T."/>
            <person name="LiPuma J."/>
        </authorList>
    </citation>
    <scope>NUCLEOTIDE SEQUENCE [LARGE SCALE GENOMIC DNA]</scope>
    <source>
        <strain evidence="1 2">AU17610</strain>
    </source>
</reference>
<name>A0A261RVI8_9BORD</name>
<dbReference type="AlphaFoldDB" id="A0A261RVI8"/>
<protein>
    <submittedName>
        <fullName evidence="1">Plasmid-related protein</fullName>
    </submittedName>
</protein>
<evidence type="ECO:0000313" key="2">
    <source>
        <dbReference type="Proteomes" id="UP000217005"/>
    </source>
</evidence>
<gene>
    <name evidence="1" type="ORF">CEG14_23595</name>
</gene>